<name>A0A7R7VLV2_ASPCH</name>
<evidence type="ECO:0000256" key="1">
    <source>
        <dbReference type="SAM" id="MobiDB-lite"/>
    </source>
</evidence>
<dbReference type="KEGG" id="ache:ACHE_31042S"/>
<accession>A0A7R7VLV2</accession>
<keyword evidence="3" id="KW-1185">Reference proteome</keyword>
<proteinExistence type="predicted"/>
<dbReference type="Proteomes" id="UP000637239">
    <property type="component" value="Chromosome 3"/>
</dbReference>
<organism evidence="2 3">
    <name type="scientific">Aspergillus chevalieri</name>
    <name type="common">Eurotium chevalieri</name>
    <dbReference type="NCBI Taxonomy" id="182096"/>
    <lineage>
        <taxon>Eukaryota</taxon>
        <taxon>Fungi</taxon>
        <taxon>Dikarya</taxon>
        <taxon>Ascomycota</taxon>
        <taxon>Pezizomycotina</taxon>
        <taxon>Eurotiomycetes</taxon>
        <taxon>Eurotiomycetidae</taxon>
        <taxon>Eurotiales</taxon>
        <taxon>Aspergillaceae</taxon>
        <taxon>Aspergillus</taxon>
        <taxon>Aspergillus subgen. Aspergillus</taxon>
    </lineage>
</organism>
<gene>
    <name evidence="2" type="ORF">ACHE_31042S</name>
</gene>
<reference evidence="2" key="1">
    <citation type="submission" date="2021-01" db="EMBL/GenBank/DDBJ databases">
        <authorList>
            <consortium name="Aspergillus chevalieri M1 genome sequencing consortium"/>
            <person name="Kazuki M."/>
            <person name="Futagami T."/>
        </authorList>
    </citation>
    <scope>NUCLEOTIDE SEQUENCE</scope>
    <source>
        <strain evidence="2">M1</strain>
    </source>
</reference>
<dbReference type="EMBL" id="AP024418">
    <property type="protein sequence ID" value="BCR87055.1"/>
    <property type="molecule type" value="Genomic_DNA"/>
</dbReference>
<dbReference type="AlphaFoldDB" id="A0A7R7VLV2"/>
<reference evidence="2" key="2">
    <citation type="submission" date="2021-02" db="EMBL/GenBank/DDBJ databases">
        <title>Aspergillus chevalieri M1 genome sequence.</title>
        <authorList>
            <person name="Kadooka C."/>
            <person name="Mori K."/>
            <person name="Futagami T."/>
        </authorList>
    </citation>
    <scope>NUCLEOTIDE SEQUENCE</scope>
    <source>
        <strain evidence="2">M1</strain>
    </source>
</reference>
<evidence type="ECO:0000313" key="2">
    <source>
        <dbReference type="EMBL" id="BCR87055.1"/>
    </source>
</evidence>
<sequence length="55" mass="6050">MRDAIQKLQAQGNAEQFDIGQFATDALAFADESLKDPSQTPTTGPCTISYTRRLM</sequence>
<protein>
    <submittedName>
        <fullName evidence="2">Uncharacterized protein</fullName>
    </submittedName>
</protein>
<evidence type="ECO:0000313" key="3">
    <source>
        <dbReference type="Proteomes" id="UP000637239"/>
    </source>
</evidence>
<dbReference type="RefSeq" id="XP_043135577.1">
    <property type="nucleotide sequence ID" value="XM_043277726.1"/>
</dbReference>
<feature type="compositionally biased region" description="Polar residues" evidence="1">
    <location>
        <begin position="36"/>
        <end position="55"/>
    </location>
</feature>
<feature type="region of interest" description="Disordered" evidence="1">
    <location>
        <begin position="33"/>
        <end position="55"/>
    </location>
</feature>
<dbReference type="GeneID" id="66981414"/>